<evidence type="ECO:0000256" key="2">
    <source>
        <dbReference type="ARBA" id="ARBA00022694"/>
    </source>
</evidence>
<comment type="similarity">
    <text evidence="1 4 7">Belongs to the tRNA pseudouridine synthase TruA family.</text>
</comment>
<feature type="binding site" evidence="4 6">
    <location>
        <position position="105"/>
    </location>
    <ligand>
        <name>substrate</name>
    </ligand>
</feature>
<dbReference type="Gene3D" id="3.30.70.580">
    <property type="entry name" value="Pseudouridine synthase I, catalytic domain, N-terminal subdomain"/>
    <property type="match status" value="1"/>
</dbReference>
<gene>
    <name evidence="4" type="primary">truA</name>
    <name evidence="9" type="ORF">CRV12_01200</name>
</gene>
<evidence type="ECO:0000256" key="4">
    <source>
        <dbReference type="HAMAP-Rule" id="MF_00171"/>
    </source>
</evidence>
<feature type="active site" description="Nucleophile" evidence="4 5">
    <location>
        <position position="47"/>
    </location>
</feature>
<dbReference type="Gene3D" id="3.30.70.660">
    <property type="entry name" value="Pseudouridine synthase I, catalytic domain, C-terminal subdomain"/>
    <property type="match status" value="1"/>
</dbReference>
<dbReference type="InterPro" id="IPR020097">
    <property type="entry name" value="PsdUridine_synth_TruA_a/b_dom"/>
</dbReference>
<evidence type="ECO:0000256" key="6">
    <source>
        <dbReference type="PIRSR" id="PIRSR001430-2"/>
    </source>
</evidence>
<dbReference type="Proteomes" id="UP000296153">
    <property type="component" value="Unassembled WGS sequence"/>
</dbReference>
<comment type="caution">
    <text evidence="4">Lacks conserved residue(s) required for the propagation of feature annotation.</text>
</comment>
<dbReference type="NCBIfam" id="TIGR00071">
    <property type="entry name" value="hisT_truA"/>
    <property type="match status" value="1"/>
</dbReference>
<evidence type="ECO:0000259" key="8">
    <source>
        <dbReference type="Pfam" id="PF01416"/>
    </source>
</evidence>
<sequence length="256" mass="29265">MCIEYDGSQYYGWQRQQTVPSVQETLENALSKIADHSVNVFCAGRTDTGVHSTGQVVHFETNIERNINAWISGVNSNLPNNISVLWVKNVSSEFHARFSAIARRYRYIIYNYPFRPAILINGLMHCRHSLNINKMQYSSRCLLGEHDFSSFCDSSHQLKNFERNLIHLEIIRLGCYVIIDIKANAFLYHMVRNIVGNLIDIGIGKKPSSWMQTLLSLKNRIFGSATASAKGLYLVEVDYPKYFHLPKLSVGPLFLQ</sequence>
<dbReference type="PIRSF" id="PIRSF001430">
    <property type="entry name" value="tRNA_psdUrid_synth"/>
    <property type="match status" value="1"/>
</dbReference>
<feature type="domain" description="Pseudouridine synthase I TruA alpha/beta" evidence="8">
    <location>
        <begin position="1"/>
        <end position="98"/>
    </location>
</feature>
<protein>
    <recommendedName>
        <fullName evidence="4">tRNA pseudouridine synthase A</fullName>
        <ecNumber evidence="4">5.4.99.12</ecNumber>
    </recommendedName>
    <alternativeName>
        <fullName evidence="4">tRNA pseudouridine(38-40) synthase</fullName>
    </alternativeName>
    <alternativeName>
        <fullName evidence="4">tRNA pseudouridylate synthase I</fullName>
    </alternativeName>
    <alternativeName>
        <fullName evidence="4">tRNA-uridine isomerase I</fullName>
    </alternativeName>
</protein>
<dbReference type="SUPFAM" id="SSF55120">
    <property type="entry name" value="Pseudouridine synthase"/>
    <property type="match status" value="1"/>
</dbReference>
<dbReference type="EC" id="5.4.99.12" evidence="4"/>
<comment type="subunit">
    <text evidence="4">Homodimer.</text>
</comment>
<dbReference type="GO" id="GO:0031119">
    <property type="term" value="P:tRNA pseudouridine synthesis"/>
    <property type="evidence" value="ECO:0007669"/>
    <property type="project" value="UniProtKB-UniRule"/>
</dbReference>
<evidence type="ECO:0000256" key="3">
    <source>
        <dbReference type="ARBA" id="ARBA00023235"/>
    </source>
</evidence>
<evidence type="ECO:0000313" key="9">
    <source>
        <dbReference type="EMBL" id="PPI88308.1"/>
    </source>
</evidence>
<dbReference type="InterPro" id="IPR001406">
    <property type="entry name" value="PsdUridine_synth_TruA"/>
</dbReference>
<evidence type="ECO:0000256" key="1">
    <source>
        <dbReference type="ARBA" id="ARBA00009375"/>
    </source>
</evidence>
<evidence type="ECO:0000313" key="10">
    <source>
        <dbReference type="Proteomes" id="UP000296153"/>
    </source>
</evidence>
<dbReference type="InterPro" id="IPR020103">
    <property type="entry name" value="PsdUridine_synth_cat_dom_sf"/>
</dbReference>
<dbReference type="GO" id="GO:0160147">
    <property type="term" value="F:tRNA pseudouridine(38-40) synthase activity"/>
    <property type="evidence" value="ECO:0007669"/>
    <property type="project" value="UniProtKB-EC"/>
</dbReference>
<proteinExistence type="inferred from homology"/>
<evidence type="ECO:0000256" key="7">
    <source>
        <dbReference type="RuleBase" id="RU003792"/>
    </source>
</evidence>
<keyword evidence="2 4" id="KW-0819">tRNA processing</keyword>
<dbReference type="AlphaFoldDB" id="A0A2P5T151"/>
<keyword evidence="3 4" id="KW-0413">Isomerase</keyword>
<name>A0A2P5T151_9GAMM</name>
<dbReference type="InterPro" id="IPR020094">
    <property type="entry name" value="TruA/RsuA/RluB/E/F_N"/>
</dbReference>
<reference evidence="9 10" key="1">
    <citation type="journal article" date="2018" name="Genome Biol. Evol.">
        <title>Cladogenesis and Genomic Streamlining in Extracellular Endosymbionts of Tropical Stink Bugs.</title>
        <authorList>
            <person name="Otero-Bravo A."/>
            <person name="Goffredi S."/>
            <person name="Sabree Z.L."/>
        </authorList>
    </citation>
    <scope>NUCLEOTIDE SEQUENCE [LARGE SCALE GENOMIC DNA]</scope>
    <source>
        <strain evidence="9 10">SoEE</strain>
    </source>
</reference>
<dbReference type="InterPro" id="IPR020095">
    <property type="entry name" value="PsdUridine_synth_TruA_C"/>
</dbReference>
<dbReference type="PANTHER" id="PTHR11142:SF0">
    <property type="entry name" value="TRNA PSEUDOURIDINE SYNTHASE-LIKE 1"/>
    <property type="match status" value="1"/>
</dbReference>
<dbReference type="PANTHER" id="PTHR11142">
    <property type="entry name" value="PSEUDOURIDYLATE SYNTHASE"/>
    <property type="match status" value="1"/>
</dbReference>
<dbReference type="OrthoDB" id="9811823at2"/>
<comment type="caution">
    <text evidence="9">The sequence shown here is derived from an EMBL/GenBank/DDBJ whole genome shotgun (WGS) entry which is preliminary data.</text>
</comment>
<dbReference type="HAMAP" id="MF_00171">
    <property type="entry name" value="TruA"/>
    <property type="match status" value="1"/>
</dbReference>
<dbReference type="GO" id="GO:0003723">
    <property type="term" value="F:RNA binding"/>
    <property type="evidence" value="ECO:0007669"/>
    <property type="project" value="InterPro"/>
</dbReference>
<feature type="domain" description="Pseudouridine synthase I TruA alpha/beta" evidence="8">
    <location>
        <begin position="142"/>
        <end position="240"/>
    </location>
</feature>
<comment type="function">
    <text evidence="4">Formation of pseudouridine at positions 38, 39 and 40 in the anticodon stem and loop of transfer RNAs.</text>
</comment>
<comment type="catalytic activity">
    <reaction evidence="4 7">
        <text>uridine(38/39/40) in tRNA = pseudouridine(38/39/40) in tRNA</text>
        <dbReference type="Rhea" id="RHEA:22376"/>
        <dbReference type="Rhea" id="RHEA-COMP:10085"/>
        <dbReference type="Rhea" id="RHEA-COMP:10087"/>
        <dbReference type="ChEBI" id="CHEBI:65314"/>
        <dbReference type="ChEBI" id="CHEBI:65315"/>
        <dbReference type="EC" id="5.4.99.12"/>
    </reaction>
</comment>
<evidence type="ECO:0000256" key="5">
    <source>
        <dbReference type="PIRSR" id="PIRSR001430-1"/>
    </source>
</evidence>
<dbReference type="EMBL" id="PDKT01000001">
    <property type="protein sequence ID" value="PPI88308.1"/>
    <property type="molecule type" value="Genomic_DNA"/>
</dbReference>
<dbReference type="CDD" id="cd02570">
    <property type="entry name" value="PseudoU_synth_EcTruA"/>
    <property type="match status" value="1"/>
</dbReference>
<accession>A0A2P5T151</accession>
<dbReference type="FunFam" id="3.30.70.580:FF:000001">
    <property type="entry name" value="tRNA pseudouridine synthase A"/>
    <property type="match status" value="1"/>
</dbReference>
<organism evidence="9 10">
    <name type="scientific">Candidatus Pantoea edessiphila</name>
    <dbReference type="NCBI Taxonomy" id="2044610"/>
    <lineage>
        <taxon>Bacteria</taxon>
        <taxon>Pseudomonadati</taxon>
        <taxon>Pseudomonadota</taxon>
        <taxon>Gammaproteobacteria</taxon>
        <taxon>Enterobacterales</taxon>
        <taxon>Erwiniaceae</taxon>
        <taxon>Pantoea</taxon>
    </lineage>
</organism>
<dbReference type="Pfam" id="PF01416">
    <property type="entry name" value="PseudoU_synth_1"/>
    <property type="match status" value="2"/>
</dbReference>